<dbReference type="NCBIfam" id="NF004584">
    <property type="entry name" value="PRK05928.2-1"/>
    <property type="match status" value="1"/>
</dbReference>
<reference evidence="2 3" key="1">
    <citation type="submission" date="2020-09" db="EMBL/GenBank/DDBJ databases">
        <title>Paenibacillus sp. strain PR3 16S rRNA gene Genome sequencing and assembly.</title>
        <authorList>
            <person name="Kim J."/>
        </authorList>
    </citation>
    <scope>NUCLEOTIDE SEQUENCE [LARGE SCALE GENOMIC DNA]</scope>
    <source>
        <strain evidence="2 3">PR3</strain>
    </source>
</reference>
<dbReference type="PANTHER" id="PTHR40082:SF1">
    <property type="entry name" value="BLR5956 PROTEIN"/>
    <property type="match status" value="1"/>
</dbReference>
<dbReference type="GO" id="GO:0004852">
    <property type="term" value="F:uroporphyrinogen-III synthase activity"/>
    <property type="evidence" value="ECO:0007669"/>
    <property type="project" value="UniProtKB-EC"/>
</dbReference>
<keyword evidence="3" id="KW-1185">Reference proteome</keyword>
<keyword evidence="2" id="KW-0456">Lyase</keyword>
<organism evidence="2 3">
    <name type="scientific">Paenibacillus terricola</name>
    <dbReference type="NCBI Taxonomy" id="2763503"/>
    <lineage>
        <taxon>Bacteria</taxon>
        <taxon>Bacillati</taxon>
        <taxon>Bacillota</taxon>
        <taxon>Bacilli</taxon>
        <taxon>Bacillales</taxon>
        <taxon>Paenibacillaceae</taxon>
        <taxon>Paenibacillus</taxon>
    </lineage>
</organism>
<dbReference type="SUPFAM" id="SSF69618">
    <property type="entry name" value="HemD-like"/>
    <property type="match status" value="1"/>
</dbReference>
<evidence type="ECO:0000313" key="3">
    <source>
        <dbReference type="Proteomes" id="UP000609346"/>
    </source>
</evidence>
<dbReference type="CDD" id="cd06578">
    <property type="entry name" value="HemD"/>
    <property type="match status" value="1"/>
</dbReference>
<dbReference type="InterPro" id="IPR036108">
    <property type="entry name" value="4pyrrol_syn_uPrphyn_synt_sf"/>
</dbReference>
<dbReference type="EMBL" id="JACXZA010000004">
    <property type="protein sequence ID" value="MBD3920719.1"/>
    <property type="molecule type" value="Genomic_DNA"/>
</dbReference>
<dbReference type="EC" id="4.2.1.75" evidence="2"/>
<evidence type="ECO:0000259" key="1">
    <source>
        <dbReference type="Pfam" id="PF02602"/>
    </source>
</evidence>
<sequence length="365" mass="38757">MRLEGKTIAVTGPRKADEMARMISKFGGTAVIRPAQGTVFLDDSQFAEQLQSLIENPVDWLVLTTGVGTEALLATAEKLGQLDRFIETLRGVHIAARGYKTVNVLRKAGLTPEVRDEDGTTAGLLQLLNAYNLTGKRVGLQLYGDPAPKLNAVLEARGAICEEILPYRHILPEGDAIQLLLGEIIADEVDAVAFTSTVQVRCLMSEAAVAGVRDQVLRAFEGHVLAVAVGKVTAEALREEGVTRVLFPEEERMGSMVVSLSRYYDAAALASRVTDAISRERVGRERLDEASPNAAVKRLRAAGKESATESAPRSSGGILSSAVALMGLSKLTDTAVFSGLTADQAAAVEEANVSGECSKGPTAIQ</sequence>
<proteinExistence type="predicted"/>
<comment type="caution">
    <text evidence="2">The sequence shown here is derived from an EMBL/GenBank/DDBJ whole genome shotgun (WGS) entry which is preliminary data.</text>
</comment>
<feature type="domain" description="Tetrapyrrole biosynthesis uroporphyrinogen III synthase" evidence="1">
    <location>
        <begin position="17"/>
        <end position="257"/>
    </location>
</feature>
<accession>A0ABR8N2M5</accession>
<evidence type="ECO:0000313" key="2">
    <source>
        <dbReference type="EMBL" id="MBD3920719.1"/>
    </source>
</evidence>
<dbReference type="Proteomes" id="UP000609346">
    <property type="component" value="Unassembled WGS sequence"/>
</dbReference>
<dbReference type="RefSeq" id="WP_191204994.1">
    <property type="nucleotide sequence ID" value="NZ_JACXZA010000004.1"/>
</dbReference>
<dbReference type="InterPro" id="IPR039793">
    <property type="entry name" value="UROS/Hem4"/>
</dbReference>
<dbReference type="Pfam" id="PF02602">
    <property type="entry name" value="HEM4"/>
    <property type="match status" value="1"/>
</dbReference>
<dbReference type="Gene3D" id="3.40.50.10090">
    <property type="match status" value="2"/>
</dbReference>
<dbReference type="InterPro" id="IPR003754">
    <property type="entry name" value="4pyrrol_synth_uPrphyn_synth"/>
</dbReference>
<name>A0ABR8N2M5_9BACL</name>
<gene>
    <name evidence="2" type="ORF">H8B09_18280</name>
</gene>
<dbReference type="PANTHER" id="PTHR40082">
    <property type="entry name" value="BLR5956 PROTEIN"/>
    <property type="match status" value="1"/>
</dbReference>
<protein>
    <submittedName>
        <fullName evidence="2">Uroporphyrinogen-III synthase</fullName>
        <ecNumber evidence="2">4.2.1.75</ecNumber>
    </submittedName>
</protein>